<accession>A0ABS5N3S3</accession>
<evidence type="ECO:0008006" key="5">
    <source>
        <dbReference type="Google" id="ProtNLM"/>
    </source>
</evidence>
<organism evidence="3 4">
    <name type="scientific">Pseudomonas rustica</name>
    <dbReference type="NCBI Taxonomy" id="2827099"/>
    <lineage>
        <taxon>Bacteria</taxon>
        <taxon>Pseudomonadati</taxon>
        <taxon>Pseudomonadota</taxon>
        <taxon>Gammaproteobacteria</taxon>
        <taxon>Pseudomonadales</taxon>
        <taxon>Pseudomonadaceae</taxon>
        <taxon>Pseudomonas</taxon>
    </lineage>
</organism>
<feature type="chain" id="PRO_5045482002" description="Regulator RcnB of Ni and Co efflux" evidence="2">
    <location>
        <begin position="26"/>
        <end position="155"/>
    </location>
</feature>
<keyword evidence="2" id="KW-0732">Signal</keyword>
<gene>
    <name evidence="3" type="ORF">KFS80_22865</name>
</gene>
<comment type="caution">
    <text evidence="3">The sequence shown here is derived from an EMBL/GenBank/DDBJ whole genome shotgun (WGS) entry which is preliminary data.</text>
</comment>
<sequence length="155" mass="16089">MFRLRSTIAMLSCVALIVGSTAALADPGNGKGQGNGKGNSQNVQNQGGQDGHGNKGKKSGGDWGNGPSIDRGNVLGIVGGYRDYWSPGPSLPPGIQKNLARGKPLPPGIAKKLDGRLVGHLPHYDGYEWQQAGTDLILVALATGLIYEVLNGAFD</sequence>
<evidence type="ECO:0000313" key="3">
    <source>
        <dbReference type="EMBL" id="MBS4081138.1"/>
    </source>
</evidence>
<dbReference type="Proteomes" id="UP000676035">
    <property type="component" value="Unassembled WGS sequence"/>
</dbReference>
<dbReference type="Gene3D" id="3.10.450.160">
    <property type="entry name" value="inner membrane protein cigr"/>
    <property type="match status" value="1"/>
</dbReference>
<feature type="compositionally biased region" description="Low complexity" evidence="1">
    <location>
        <begin position="38"/>
        <end position="47"/>
    </location>
</feature>
<feature type="signal peptide" evidence="2">
    <location>
        <begin position="1"/>
        <end position="25"/>
    </location>
</feature>
<name>A0ABS5N3S3_9PSED</name>
<dbReference type="EMBL" id="JAGYHF010000013">
    <property type="protein sequence ID" value="MBS4081138.1"/>
    <property type="molecule type" value="Genomic_DNA"/>
</dbReference>
<feature type="region of interest" description="Disordered" evidence="1">
    <location>
        <begin position="28"/>
        <end position="68"/>
    </location>
</feature>
<dbReference type="NCBIfam" id="NF040487">
    <property type="entry name" value="T3SS_CigR_fam"/>
    <property type="match status" value="1"/>
</dbReference>
<reference evidence="3 4" key="1">
    <citation type="submission" date="2021-04" db="EMBL/GenBank/DDBJ databases">
        <title>Pseudomonas rustica sp. nov. isolated from raw milk.</title>
        <authorList>
            <person name="Fiedler G."/>
            <person name="Gieschler S."/>
            <person name="Kabisch J."/>
            <person name="Grimmler C."/>
            <person name="Brinks E."/>
            <person name="Wagner N."/>
            <person name="Hetzer B."/>
            <person name="Franz C.M.A.P."/>
            <person name="Boehnlein C."/>
        </authorList>
    </citation>
    <scope>NUCLEOTIDE SEQUENCE [LARGE SCALE GENOMIC DNA]</scope>
    <source>
        <strain evidence="3 4">MBT-4</strain>
    </source>
</reference>
<proteinExistence type="predicted"/>
<keyword evidence="4" id="KW-1185">Reference proteome</keyword>
<evidence type="ECO:0000313" key="4">
    <source>
        <dbReference type="Proteomes" id="UP000676035"/>
    </source>
</evidence>
<protein>
    <recommendedName>
        <fullName evidence="5">Regulator RcnB of Ni and Co efflux</fullName>
    </recommendedName>
</protein>
<dbReference type="RefSeq" id="WP_212546020.1">
    <property type="nucleotide sequence ID" value="NZ_JAGYHF010000013.1"/>
</dbReference>
<evidence type="ECO:0000256" key="2">
    <source>
        <dbReference type="SAM" id="SignalP"/>
    </source>
</evidence>
<evidence type="ECO:0000256" key="1">
    <source>
        <dbReference type="SAM" id="MobiDB-lite"/>
    </source>
</evidence>